<evidence type="ECO:0000259" key="7">
    <source>
        <dbReference type="Pfam" id="PF18088"/>
    </source>
</evidence>
<feature type="region of interest" description="Disordered" evidence="5">
    <location>
        <begin position="1"/>
        <end position="126"/>
    </location>
</feature>
<evidence type="ECO:0000256" key="4">
    <source>
        <dbReference type="ARBA" id="ARBA00022801"/>
    </source>
</evidence>
<dbReference type="Gene3D" id="1.20.120.670">
    <property type="entry name" value="N-acetyl-b-d-glucoasminidase"/>
    <property type="match status" value="1"/>
</dbReference>
<evidence type="ECO:0000256" key="2">
    <source>
        <dbReference type="ARBA" id="ARBA00006285"/>
    </source>
</evidence>
<gene>
    <name evidence="8" type="ORF">HK097_008741</name>
</gene>
<feature type="domain" description="Glycoside Hydrolase 20C C-terminal" evidence="7">
    <location>
        <begin position="634"/>
        <end position="800"/>
    </location>
</feature>
<dbReference type="PANTHER" id="PTHR21040">
    <property type="entry name" value="BCDNA.GH04120"/>
    <property type="match status" value="1"/>
</dbReference>
<sequence length="872" mass="98600">MESSSQIPESEQNAIVGAEQATDLSASIDLTRSVSMTDELMDVPRRPSGSLASQSFDREDSGTGKDILALPGSSADPAITVSDYTSDPSNIRSPDTMPIDPPYEPDNLIFEGSSSNPNNEPHRRTESIDMTFVHVDNDNADENDRRFEREASAAMSDIILGTETINGGDHTRVKLLLVAERYPSELADGLNEIMRHCVHKNFVTMEGMIVDDQRPQIALWYGFAEDSSLVPGSLIVRSSPEHYSQVPSDEKFEVHITYCRRIEAFRALGRILGAAFALQDINRIGHDMRWEEIAQFETLGAMMDCSRGAVLSFDSVLFIIRACALMGMNTFQLYTEDTYEVKDEPFFGYLRGGYTQEQITSIDNYAYQFGIEVFPCIQTLGHLGQILQWPRFANIRDTTEVLLAKSEETYELIGKLLDAASGPLRSKRIHIGMDEAHGVGEGRYKQIFGSRDSTDVFLEHLQRVYALCQQRNLKPMIWSDMLFTLVAKNNSLLTYYDDKPLPTEISRSLPQGVDLVYWDYYHTQADDYSRKIQHHRDLGYEPWVAGGIWTWNRLYAALPFTLEASRACLQACKRDRVRNLFVTTWGDDGNECDVLSGLPGMLYYAEHGYTSEPEVNWSLMSQNFAGIFGGRLTDWIDASRVDLINDANKGRFPPNLSKWLLWQDPFYAFLSPQYRDMDLERHFSELAENLFRASSQNLDTFPWNERLRFPALLARALALKTNIRFNLAAAHALPEPDRTARLYELTRGPLNDLRAAVDELWRYHRDRIWLDTYMPFGLEILELRYGAVRTRLESLQERLYRVCGVEGGGERERANGHQSGSEGRTPVGLYQAGGGRILELDAQLGEVYAGASVEVVVDFARAYTPSRALGTG</sequence>
<evidence type="ECO:0000313" key="8">
    <source>
        <dbReference type="EMBL" id="KAJ3050301.1"/>
    </source>
</evidence>
<keyword evidence="4" id="KW-0378">Hydrolase</keyword>
<dbReference type="EMBL" id="JADGJD010000530">
    <property type="protein sequence ID" value="KAJ3050301.1"/>
    <property type="molecule type" value="Genomic_DNA"/>
</dbReference>
<evidence type="ECO:0000259" key="6">
    <source>
        <dbReference type="Pfam" id="PF00728"/>
    </source>
</evidence>
<evidence type="ECO:0000256" key="3">
    <source>
        <dbReference type="ARBA" id="ARBA00012663"/>
    </source>
</evidence>
<reference evidence="8" key="1">
    <citation type="submission" date="2020-05" db="EMBL/GenBank/DDBJ databases">
        <title>Phylogenomic resolution of chytrid fungi.</title>
        <authorList>
            <person name="Stajich J.E."/>
            <person name="Amses K."/>
            <person name="Simmons R."/>
            <person name="Seto K."/>
            <person name="Myers J."/>
            <person name="Bonds A."/>
            <person name="Quandt C.A."/>
            <person name="Barry K."/>
            <person name="Liu P."/>
            <person name="Grigoriev I."/>
            <person name="Longcore J.E."/>
            <person name="James T.Y."/>
        </authorList>
    </citation>
    <scope>NUCLEOTIDE SEQUENCE</scope>
    <source>
        <strain evidence="8">JEL0318</strain>
    </source>
</reference>
<comment type="similarity">
    <text evidence="2">Belongs to the glycosyl hydrolase 20 family.</text>
</comment>
<feature type="domain" description="Glycoside hydrolase family 20 catalytic" evidence="6">
    <location>
        <begin position="300"/>
        <end position="520"/>
    </location>
</feature>
<dbReference type="CDD" id="cd06565">
    <property type="entry name" value="GH20_GcnA-like"/>
    <property type="match status" value="1"/>
</dbReference>
<evidence type="ECO:0000256" key="5">
    <source>
        <dbReference type="SAM" id="MobiDB-lite"/>
    </source>
</evidence>
<proteinExistence type="inferred from homology"/>
<dbReference type="InterPro" id="IPR017853">
    <property type="entry name" value="GH"/>
</dbReference>
<dbReference type="Pfam" id="PF00728">
    <property type="entry name" value="Glyco_hydro_20"/>
    <property type="match status" value="1"/>
</dbReference>
<dbReference type="GO" id="GO:0004563">
    <property type="term" value="F:beta-N-acetylhexosaminidase activity"/>
    <property type="evidence" value="ECO:0007669"/>
    <property type="project" value="UniProtKB-EC"/>
</dbReference>
<comment type="catalytic activity">
    <reaction evidence="1">
        <text>Hydrolysis of terminal non-reducing N-acetyl-D-hexosamine residues in N-acetyl-beta-D-hexosaminides.</text>
        <dbReference type="EC" id="3.2.1.52"/>
    </reaction>
</comment>
<dbReference type="PANTHER" id="PTHR21040:SF8">
    <property type="entry name" value="BCDNA.GH04120"/>
    <property type="match status" value="1"/>
</dbReference>
<evidence type="ECO:0000313" key="9">
    <source>
        <dbReference type="Proteomes" id="UP001212841"/>
    </source>
</evidence>
<accession>A0AAD5X1I8</accession>
<dbReference type="GO" id="GO:0005975">
    <property type="term" value="P:carbohydrate metabolic process"/>
    <property type="evidence" value="ECO:0007669"/>
    <property type="project" value="InterPro"/>
</dbReference>
<evidence type="ECO:0000256" key="1">
    <source>
        <dbReference type="ARBA" id="ARBA00001231"/>
    </source>
</evidence>
<dbReference type="Proteomes" id="UP001212841">
    <property type="component" value="Unassembled WGS sequence"/>
</dbReference>
<dbReference type="InterPro" id="IPR015883">
    <property type="entry name" value="Glyco_hydro_20_cat"/>
</dbReference>
<dbReference type="Gene3D" id="3.20.20.80">
    <property type="entry name" value="Glycosidases"/>
    <property type="match status" value="1"/>
</dbReference>
<dbReference type="Pfam" id="PF18088">
    <property type="entry name" value="Glyco_H_20C_C"/>
    <property type="match status" value="1"/>
</dbReference>
<keyword evidence="9" id="KW-1185">Reference proteome</keyword>
<feature type="compositionally biased region" description="Polar residues" evidence="5">
    <location>
        <begin position="82"/>
        <end position="93"/>
    </location>
</feature>
<comment type="caution">
    <text evidence="8">The sequence shown here is derived from an EMBL/GenBank/DDBJ whole genome shotgun (WGS) entry which is preliminary data.</text>
</comment>
<feature type="compositionally biased region" description="Polar residues" evidence="5">
    <location>
        <begin position="22"/>
        <end position="36"/>
    </location>
</feature>
<dbReference type="SUPFAM" id="SSF51445">
    <property type="entry name" value="(Trans)glycosidases"/>
    <property type="match status" value="1"/>
</dbReference>
<protein>
    <recommendedName>
        <fullName evidence="3">beta-N-acetylhexosaminidase</fullName>
        <ecNumber evidence="3">3.2.1.52</ecNumber>
    </recommendedName>
</protein>
<dbReference type="InterPro" id="IPR038901">
    <property type="entry name" value="HEXDC-like"/>
</dbReference>
<dbReference type="InterPro" id="IPR041063">
    <property type="entry name" value="Glyco_H_20C_C"/>
</dbReference>
<organism evidence="8 9">
    <name type="scientific">Rhizophlyctis rosea</name>
    <dbReference type="NCBI Taxonomy" id="64517"/>
    <lineage>
        <taxon>Eukaryota</taxon>
        <taxon>Fungi</taxon>
        <taxon>Fungi incertae sedis</taxon>
        <taxon>Chytridiomycota</taxon>
        <taxon>Chytridiomycota incertae sedis</taxon>
        <taxon>Chytridiomycetes</taxon>
        <taxon>Rhizophlyctidales</taxon>
        <taxon>Rhizophlyctidaceae</taxon>
        <taxon>Rhizophlyctis</taxon>
    </lineage>
</organism>
<dbReference type="EC" id="3.2.1.52" evidence="3"/>
<dbReference type="AlphaFoldDB" id="A0AAD5X1I8"/>
<feature type="compositionally biased region" description="Polar residues" evidence="5">
    <location>
        <begin position="1"/>
        <end position="13"/>
    </location>
</feature>
<name>A0AAD5X1I8_9FUNG</name>